<dbReference type="SUPFAM" id="SSF53756">
    <property type="entry name" value="UDP-Glycosyltransferase/glycogen phosphorylase"/>
    <property type="match status" value="1"/>
</dbReference>
<dbReference type="InterPro" id="IPR009695">
    <property type="entry name" value="Diacylglyc_glucosyltr_N"/>
</dbReference>
<evidence type="ECO:0000313" key="7">
    <source>
        <dbReference type="EMBL" id="WHX48200.1"/>
    </source>
</evidence>
<protein>
    <submittedName>
        <fullName evidence="7">Glycosyltransferase</fullName>
    </submittedName>
</protein>
<feature type="domain" description="Diacylglycerol glucosyltransferase N-terminal" evidence="6">
    <location>
        <begin position="17"/>
        <end position="181"/>
    </location>
</feature>
<dbReference type="Proteomes" id="UP001177943">
    <property type="component" value="Chromosome"/>
</dbReference>
<name>A0AA95I9D8_9BACL</name>
<organism evidence="7 8">
    <name type="scientific">Paenibacillus woosongensis</name>
    <dbReference type="NCBI Taxonomy" id="307580"/>
    <lineage>
        <taxon>Bacteria</taxon>
        <taxon>Bacillati</taxon>
        <taxon>Bacillota</taxon>
        <taxon>Bacilli</taxon>
        <taxon>Bacillales</taxon>
        <taxon>Paenibacillaceae</taxon>
        <taxon>Paenibacillus</taxon>
    </lineage>
</organism>
<keyword evidence="4" id="KW-0808">Transferase</keyword>
<dbReference type="Pfam" id="PF04101">
    <property type="entry name" value="Glyco_tran_28_C"/>
    <property type="match status" value="1"/>
</dbReference>
<evidence type="ECO:0000256" key="3">
    <source>
        <dbReference type="ARBA" id="ARBA00022676"/>
    </source>
</evidence>
<evidence type="ECO:0000256" key="1">
    <source>
        <dbReference type="ARBA" id="ARBA00004370"/>
    </source>
</evidence>
<evidence type="ECO:0000259" key="5">
    <source>
        <dbReference type="Pfam" id="PF04101"/>
    </source>
</evidence>
<gene>
    <name evidence="7" type="ORF">QNH46_19155</name>
</gene>
<keyword evidence="3" id="KW-0328">Glycosyltransferase</keyword>
<evidence type="ECO:0000256" key="2">
    <source>
        <dbReference type="ARBA" id="ARBA00006962"/>
    </source>
</evidence>
<accession>A0AA95I9D8</accession>
<dbReference type="PANTHER" id="PTHR43025:SF3">
    <property type="entry name" value="MONOGALACTOSYLDIACYLGLYCEROL SYNTHASE 1, CHLOROPLASTIC"/>
    <property type="match status" value="1"/>
</dbReference>
<dbReference type="Gene3D" id="3.40.50.2000">
    <property type="entry name" value="Glycogen Phosphorylase B"/>
    <property type="match status" value="1"/>
</dbReference>
<evidence type="ECO:0000259" key="6">
    <source>
        <dbReference type="Pfam" id="PF06925"/>
    </source>
</evidence>
<feature type="domain" description="Glycosyl transferase family 28 C-terminal" evidence="5">
    <location>
        <begin position="205"/>
        <end position="336"/>
    </location>
</feature>
<comment type="subcellular location">
    <subcellularLocation>
        <location evidence="1">Membrane</location>
    </subcellularLocation>
</comment>
<sequence>MSKKRVLILSEGFGSGHTQAGHALAAGIRKLWPDAKTKVMELGSFLNPIIAPWILSAYRVTVNTSPSLVGMLYRKKYEKPVGRLTRLALHKMFYQHASEVIGQLQPDVIVCTHPIPNAVVARLRASGLRIPLYTLITDYDAHGAWISPEVNQYLVSTLEVKTLLQQRGVNPDTIQVTGIPVHPNFWSIQDKASARRDLGIKQMPTVLVMGGGWGLHFKEELIDKLIAWRDKVQIICCTGSNGKLTEKLRACPEMMHENITIIGHTHEVSKWMDASDILITKPGGMTCTEGLAKGIPMLFFESIPGQEEKNREYFVSHGYGMDMSSPEIIDQWFSAITKPSRNTLLHDKISQLRPQAYEPDCCAKNVIKLLRENSIQPELGYAYL</sequence>
<dbReference type="KEGG" id="pwn:QNH46_19155"/>
<dbReference type="AlphaFoldDB" id="A0AA95I9D8"/>
<reference evidence="7" key="1">
    <citation type="submission" date="2023-05" db="EMBL/GenBank/DDBJ databases">
        <title>Comparative genomics of Bacillaceae isolates and their secondary metabolite potential.</title>
        <authorList>
            <person name="Song L."/>
            <person name="Nielsen L.J."/>
            <person name="Mohite O."/>
            <person name="Xu X."/>
            <person name="Weber T."/>
            <person name="Kovacs A.T."/>
        </authorList>
    </citation>
    <scope>NUCLEOTIDE SEQUENCE</scope>
    <source>
        <strain evidence="7">B2_4</strain>
    </source>
</reference>
<dbReference type="GO" id="GO:0016758">
    <property type="term" value="F:hexosyltransferase activity"/>
    <property type="evidence" value="ECO:0007669"/>
    <property type="project" value="InterPro"/>
</dbReference>
<evidence type="ECO:0000256" key="4">
    <source>
        <dbReference type="ARBA" id="ARBA00022679"/>
    </source>
</evidence>
<comment type="similarity">
    <text evidence="2">Belongs to the glycosyltransferase 28 family.</text>
</comment>
<dbReference type="Pfam" id="PF06925">
    <property type="entry name" value="MGDG_synth"/>
    <property type="match status" value="1"/>
</dbReference>
<dbReference type="EMBL" id="CP126084">
    <property type="protein sequence ID" value="WHX48200.1"/>
    <property type="molecule type" value="Genomic_DNA"/>
</dbReference>
<dbReference type="PANTHER" id="PTHR43025">
    <property type="entry name" value="MONOGALACTOSYLDIACYLGLYCEROL SYNTHASE"/>
    <property type="match status" value="1"/>
</dbReference>
<proteinExistence type="inferred from homology"/>
<dbReference type="GO" id="GO:0009247">
    <property type="term" value="P:glycolipid biosynthetic process"/>
    <property type="evidence" value="ECO:0007669"/>
    <property type="project" value="InterPro"/>
</dbReference>
<evidence type="ECO:0000313" key="8">
    <source>
        <dbReference type="Proteomes" id="UP001177943"/>
    </source>
</evidence>
<dbReference type="InterPro" id="IPR050519">
    <property type="entry name" value="Glycosyltransf_28_UgtP"/>
</dbReference>
<dbReference type="InterPro" id="IPR007235">
    <property type="entry name" value="Glyco_trans_28_C"/>
</dbReference>
<dbReference type="GO" id="GO:0016020">
    <property type="term" value="C:membrane"/>
    <property type="evidence" value="ECO:0007669"/>
    <property type="project" value="UniProtKB-SubCell"/>
</dbReference>
<dbReference type="RefSeq" id="WP_283925634.1">
    <property type="nucleotide sequence ID" value="NZ_CP126084.1"/>
</dbReference>